<comment type="subunit">
    <text evidence="3">Homotrimer.</text>
</comment>
<gene>
    <name evidence="10" type="primary">LOC102803004</name>
</gene>
<dbReference type="PANTHER" id="PTHR45713">
    <property type="entry name" value="FTP DOMAIN-CONTAINING PROTEIN"/>
    <property type="match status" value="1"/>
</dbReference>
<evidence type="ECO:0000256" key="5">
    <source>
        <dbReference type="ARBA" id="ARBA00022734"/>
    </source>
</evidence>
<evidence type="ECO:0000256" key="4">
    <source>
        <dbReference type="ARBA" id="ARBA00022723"/>
    </source>
</evidence>
<keyword evidence="4" id="KW-0479">Metal-binding</keyword>
<evidence type="ECO:0000256" key="3">
    <source>
        <dbReference type="ARBA" id="ARBA00011233"/>
    </source>
</evidence>
<evidence type="ECO:0000256" key="2">
    <source>
        <dbReference type="ARBA" id="ARBA00010147"/>
    </source>
</evidence>
<evidence type="ECO:0000256" key="7">
    <source>
        <dbReference type="ARBA" id="ARBA00023157"/>
    </source>
</evidence>
<feature type="domain" description="Fucolectin tachylectin-4 pentraxin-1" evidence="8">
    <location>
        <begin position="44"/>
        <end position="189"/>
    </location>
</feature>
<protein>
    <submittedName>
        <fullName evidence="10">Fucolectin-1-like</fullName>
    </submittedName>
</protein>
<accession>A0ABM0M4M0</accession>
<evidence type="ECO:0000313" key="10">
    <source>
        <dbReference type="RefSeq" id="XP_006814961.1"/>
    </source>
</evidence>
<dbReference type="SUPFAM" id="SSF49785">
    <property type="entry name" value="Galactose-binding domain-like"/>
    <property type="match status" value="1"/>
</dbReference>
<proteinExistence type="inferred from homology"/>
<name>A0ABM0M4M0_SACKO</name>
<keyword evidence="5" id="KW-0430">Lectin</keyword>
<evidence type="ECO:0000256" key="1">
    <source>
        <dbReference type="ARBA" id="ARBA00002219"/>
    </source>
</evidence>
<evidence type="ECO:0000259" key="8">
    <source>
        <dbReference type="SMART" id="SM00607"/>
    </source>
</evidence>
<reference evidence="10" key="1">
    <citation type="submission" date="2025-08" db="UniProtKB">
        <authorList>
            <consortium name="RefSeq"/>
        </authorList>
    </citation>
    <scope>IDENTIFICATION</scope>
    <source>
        <tissue evidence="10">Testes</tissue>
    </source>
</reference>
<evidence type="ECO:0000313" key="9">
    <source>
        <dbReference type="Proteomes" id="UP000694865"/>
    </source>
</evidence>
<dbReference type="Proteomes" id="UP000694865">
    <property type="component" value="Unplaced"/>
</dbReference>
<dbReference type="RefSeq" id="XP_006814961.1">
    <property type="nucleotide sequence ID" value="XM_006814898.1"/>
</dbReference>
<dbReference type="InterPro" id="IPR006585">
    <property type="entry name" value="FTP1"/>
</dbReference>
<keyword evidence="6" id="KW-0106">Calcium</keyword>
<organism evidence="9 10">
    <name type="scientific">Saccoglossus kowalevskii</name>
    <name type="common">Acorn worm</name>
    <dbReference type="NCBI Taxonomy" id="10224"/>
    <lineage>
        <taxon>Eukaryota</taxon>
        <taxon>Metazoa</taxon>
        <taxon>Hemichordata</taxon>
        <taxon>Enteropneusta</taxon>
        <taxon>Harrimaniidae</taxon>
        <taxon>Saccoglossus</taxon>
    </lineage>
</organism>
<sequence>MPFDREMTTQPCPVVPNKTSVAKCTVSALAHAIILQACTNPEVLRNIAVGKAASQSSTNKKQGGVAELAVDGNKNTDLRAGKSCTWTNKEFQPWWKLDLGSSKDVYQVVITNRQDCCSFRLKNAEVRVGDDPKHENNPVCGMMVMGKRSRQETVTMNCGCGESMQGRYVSIQLKDKTQQMHLCEVEVMTL</sequence>
<evidence type="ECO:0000256" key="6">
    <source>
        <dbReference type="ARBA" id="ARBA00022837"/>
    </source>
</evidence>
<dbReference type="Pfam" id="PF22633">
    <property type="entry name" value="F5_F8_type_C_2"/>
    <property type="match status" value="1"/>
</dbReference>
<dbReference type="SMART" id="SM00607">
    <property type="entry name" value="FTP"/>
    <property type="match status" value="1"/>
</dbReference>
<dbReference type="InterPro" id="IPR008979">
    <property type="entry name" value="Galactose-bd-like_sf"/>
</dbReference>
<comment type="similarity">
    <text evidence="2">Belongs to the fucolectin family.</text>
</comment>
<dbReference type="InterPro" id="IPR051941">
    <property type="entry name" value="BG_Antigen-Binding_Lectin"/>
</dbReference>
<keyword evidence="7" id="KW-1015">Disulfide bond</keyword>
<comment type="function">
    <text evidence="1">Acts as a defensive agent. Recognizes blood group fucosylated oligosaccharides including A, B, H and Lewis B-type antigens. Does not recognize Lewis A antigen and has low affinity for monovalent haptens.</text>
</comment>
<dbReference type="GeneID" id="102803004"/>
<keyword evidence="9" id="KW-1185">Reference proteome</keyword>
<dbReference type="Gene3D" id="2.60.120.260">
    <property type="entry name" value="Galactose-binding domain-like"/>
    <property type="match status" value="1"/>
</dbReference>
<dbReference type="PANTHER" id="PTHR45713:SF6">
    <property type="entry name" value="F5_8 TYPE C DOMAIN-CONTAINING PROTEIN"/>
    <property type="match status" value="1"/>
</dbReference>